<evidence type="ECO:0000256" key="8">
    <source>
        <dbReference type="SAM" id="SignalP"/>
    </source>
</evidence>
<dbReference type="OrthoDB" id="10038290at2759"/>
<dbReference type="EnsemblMetazoa" id="PHUM365700-RA">
    <property type="protein sequence ID" value="PHUM365700-PA"/>
    <property type="gene ID" value="PHUM365700"/>
</dbReference>
<dbReference type="CDD" id="cd21806">
    <property type="entry name" value="DEFL_defensin-like"/>
    <property type="match status" value="1"/>
</dbReference>
<keyword evidence="4" id="KW-0391">Immunity</keyword>
<keyword evidence="7" id="KW-1015">Disulfide bond</keyword>
<evidence type="ECO:0000256" key="2">
    <source>
        <dbReference type="ARBA" id="ARBA00022525"/>
    </source>
</evidence>
<evidence type="ECO:0000313" key="10">
    <source>
        <dbReference type="EMBL" id="EEB15400.1"/>
    </source>
</evidence>
<organism>
    <name type="scientific">Pediculus humanus subsp. corporis</name>
    <name type="common">Body louse</name>
    <dbReference type="NCBI Taxonomy" id="121224"/>
    <lineage>
        <taxon>Eukaryota</taxon>
        <taxon>Metazoa</taxon>
        <taxon>Ecdysozoa</taxon>
        <taxon>Arthropoda</taxon>
        <taxon>Hexapoda</taxon>
        <taxon>Insecta</taxon>
        <taxon>Pterygota</taxon>
        <taxon>Neoptera</taxon>
        <taxon>Paraneoptera</taxon>
        <taxon>Psocodea</taxon>
        <taxon>Troctomorpha</taxon>
        <taxon>Phthiraptera</taxon>
        <taxon>Anoplura</taxon>
        <taxon>Pediculidae</taxon>
        <taxon>Pediculus</taxon>
    </lineage>
</organism>
<sequence length="109" mass="12069">MNGLTIVFFLFAIFMAFVSAVPVLNNNNNDSDADFQVEEYMGELTSENVDLNPVAGEEDAKGRFRRATCDLLSASTPWGSLNHSACAAHCLTKRYKGGRCRNGICRCRR</sequence>
<dbReference type="STRING" id="121224.E0VPU4"/>
<dbReference type="AlphaFoldDB" id="E0VPU4"/>
<evidence type="ECO:0000313" key="12">
    <source>
        <dbReference type="Proteomes" id="UP000009046"/>
    </source>
</evidence>
<dbReference type="EMBL" id="DS235379">
    <property type="protein sequence ID" value="EEB15400.1"/>
    <property type="molecule type" value="Genomic_DNA"/>
</dbReference>
<dbReference type="FunCoup" id="E0VPU4">
    <property type="interactions" value="26"/>
</dbReference>
<dbReference type="InterPro" id="IPR001542">
    <property type="entry name" value="Defensin_invertebrate/fungal"/>
</dbReference>
<dbReference type="EMBL" id="AAZO01004259">
    <property type="status" value="NOT_ANNOTATED_CDS"/>
    <property type="molecule type" value="Genomic_DNA"/>
</dbReference>
<dbReference type="GO" id="GO:0042742">
    <property type="term" value="P:defense response to bacterium"/>
    <property type="evidence" value="ECO:0007669"/>
    <property type="project" value="UniProtKB-KW"/>
</dbReference>
<keyword evidence="3" id="KW-0399">Innate immunity</keyword>
<evidence type="ECO:0000256" key="5">
    <source>
        <dbReference type="ARBA" id="ARBA00022940"/>
    </source>
</evidence>
<gene>
    <name evidence="11" type="primary">8233460</name>
    <name evidence="10" type="ORF">Phum_PHUM365700</name>
</gene>
<keyword evidence="5" id="KW-0929">Antimicrobial</keyword>
<reference evidence="11" key="3">
    <citation type="submission" date="2021-02" db="UniProtKB">
        <authorList>
            <consortium name="EnsemblMetazoa"/>
        </authorList>
    </citation>
    <scope>IDENTIFICATION</scope>
    <source>
        <strain evidence="11">USDA</strain>
    </source>
</reference>
<evidence type="ECO:0000256" key="3">
    <source>
        <dbReference type="ARBA" id="ARBA00022588"/>
    </source>
</evidence>
<dbReference type="VEuPathDB" id="VectorBase:PHUM365700"/>
<dbReference type="CTD" id="8233460"/>
<protein>
    <submittedName>
        <fullName evidence="10">Defensin, putative</fullName>
    </submittedName>
</protein>
<feature type="domain" description="Invertebrate defensins family profile" evidence="9">
    <location>
        <begin position="66"/>
        <end position="109"/>
    </location>
</feature>
<feature type="chain" id="PRO_5011412692" evidence="8">
    <location>
        <begin position="21"/>
        <end position="109"/>
    </location>
</feature>
<evidence type="ECO:0000256" key="6">
    <source>
        <dbReference type="ARBA" id="ARBA00023022"/>
    </source>
</evidence>
<proteinExistence type="predicted"/>
<dbReference type="GeneID" id="8233460"/>
<dbReference type="Proteomes" id="UP000009046">
    <property type="component" value="Unassembled WGS sequence"/>
</dbReference>
<dbReference type="SUPFAM" id="SSF57095">
    <property type="entry name" value="Scorpion toxin-like"/>
    <property type="match status" value="1"/>
</dbReference>
<evidence type="ECO:0000313" key="11">
    <source>
        <dbReference type="EnsemblMetazoa" id="PHUM365700-PA"/>
    </source>
</evidence>
<keyword evidence="6" id="KW-0044">Antibiotic</keyword>
<evidence type="ECO:0000256" key="1">
    <source>
        <dbReference type="ARBA" id="ARBA00004613"/>
    </source>
</evidence>
<reference evidence="10" key="2">
    <citation type="submission" date="2007-04" db="EMBL/GenBank/DDBJ databases">
        <title>The genome of the human body louse.</title>
        <authorList>
            <consortium name="The Human Body Louse Genome Consortium"/>
            <person name="Kirkness E."/>
            <person name="Walenz B."/>
            <person name="Hass B."/>
            <person name="Bruggner R."/>
            <person name="Strausberg R."/>
        </authorList>
    </citation>
    <scope>NUCLEOTIDE SEQUENCE</scope>
    <source>
        <strain evidence="10">USDA</strain>
    </source>
</reference>
<dbReference type="PANTHER" id="PTHR13645">
    <property type="entry name" value="DEFENSIN"/>
    <property type="match status" value="1"/>
</dbReference>
<keyword evidence="2" id="KW-0964">Secreted</keyword>
<dbReference type="Gene3D" id="3.30.30.10">
    <property type="entry name" value="Knottin, scorpion toxin-like"/>
    <property type="match status" value="1"/>
</dbReference>
<dbReference type="KEGG" id="phu:Phum_PHUM365700"/>
<evidence type="ECO:0000259" key="9">
    <source>
        <dbReference type="PROSITE" id="PS51378"/>
    </source>
</evidence>
<dbReference type="InParanoid" id="E0VPU4"/>
<dbReference type="GO" id="GO:0006959">
    <property type="term" value="P:humoral immune response"/>
    <property type="evidence" value="ECO:0007669"/>
    <property type="project" value="TreeGrafter"/>
</dbReference>
<dbReference type="RefSeq" id="XP_002428138.1">
    <property type="nucleotide sequence ID" value="XM_002428093.1"/>
</dbReference>
<keyword evidence="12" id="KW-1185">Reference proteome</keyword>
<dbReference type="GO" id="GO:0005615">
    <property type="term" value="C:extracellular space"/>
    <property type="evidence" value="ECO:0007669"/>
    <property type="project" value="TreeGrafter"/>
</dbReference>
<keyword evidence="8" id="KW-0732">Signal</keyword>
<name>E0VPU4_PEDHC</name>
<dbReference type="PROSITE" id="PS51378">
    <property type="entry name" value="INVERT_DEFENSINS"/>
    <property type="match status" value="1"/>
</dbReference>
<dbReference type="InterPro" id="IPR036574">
    <property type="entry name" value="Scorpion_toxin-like_sf"/>
</dbReference>
<dbReference type="Pfam" id="PF01097">
    <property type="entry name" value="Defensin_2"/>
    <property type="match status" value="1"/>
</dbReference>
<dbReference type="PANTHER" id="PTHR13645:SF0">
    <property type="entry name" value="DEFENSIN"/>
    <property type="match status" value="1"/>
</dbReference>
<reference evidence="10" key="1">
    <citation type="submission" date="2007-04" db="EMBL/GenBank/DDBJ databases">
        <title>Annotation of Pediculus humanus corporis strain USDA.</title>
        <authorList>
            <person name="Kirkness E."/>
            <person name="Hannick L."/>
            <person name="Hass B."/>
            <person name="Bruggner R."/>
            <person name="Lawson D."/>
            <person name="Bidwell S."/>
            <person name="Joardar V."/>
            <person name="Caler E."/>
            <person name="Walenz B."/>
            <person name="Inman J."/>
            <person name="Schobel S."/>
            <person name="Galinsky K."/>
            <person name="Amedeo P."/>
            <person name="Strausberg R."/>
        </authorList>
    </citation>
    <scope>NUCLEOTIDE SEQUENCE</scope>
    <source>
        <strain evidence="10">USDA</strain>
    </source>
</reference>
<accession>E0VPU4</accession>
<dbReference type="SMART" id="SM00505">
    <property type="entry name" value="Knot1"/>
    <property type="match status" value="1"/>
</dbReference>
<dbReference type="eggNOG" id="ENOG502SD3P">
    <property type="taxonomic scope" value="Eukaryota"/>
</dbReference>
<keyword evidence="5" id="KW-0211">Defensin</keyword>
<evidence type="ECO:0000256" key="7">
    <source>
        <dbReference type="ARBA" id="ARBA00023157"/>
    </source>
</evidence>
<dbReference type="HOGENOM" id="CLU_174272_0_0_1"/>
<dbReference type="InterPro" id="IPR003614">
    <property type="entry name" value="Knottins"/>
</dbReference>
<feature type="signal peptide" evidence="8">
    <location>
        <begin position="1"/>
        <end position="20"/>
    </location>
</feature>
<evidence type="ECO:0000256" key="4">
    <source>
        <dbReference type="ARBA" id="ARBA00022859"/>
    </source>
</evidence>
<dbReference type="GO" id="GO:0045087">
    <property type="term" value="P:innate immune response"/>
    <property type="evidence" value="ECO:0007669"/>
    <property type="project" value="UniProtKB-KW"/>
</dbReference>
<comment type="subcellular location">
    <subcellularLocation>
        <location evidence="1">Secreted</location>
    </subcellularLocation>
</comment>